<dbReference type="OrthoDB" id="1430398at2"/>
<keyword evidence="3" id="KW-1185">Reference proteome</keyword>
<proteinExistence type="predicted"/>
<dbReference type="EMBL" id="MSCK01000002">
    <property type="protein sequence ID" value="PQJ69668.1"/>
    <property type="molecule type" value="Genomic_DNA"/>
</dbReference>
<dbReference type="Proteomes" id="UP000247345">
    <property type="component" value="Unassembled WGS sequence"/>
</dbReference>
<comment type="caution">
    <text evidence="2">The sequence shown here is derived from an EMBL/GenBank/DDBJ whole genome shotgun (WGS) entry which is preliminary data.</text>
</comment>
<feature type="region of interest" description="Disordered" evidence="1">
    <location>
        <begin position="162"/>
        <end position="196"/>
    </location>
</feature>
<gene>
    <name evidence="2" type="ORF">BTO14_16890</name>
</gene>
<dbReference type="AlphaFoldDB" id="A0A2P6C9Q3"/>
<protein>
    <recommendedName>
        <fullName evidence="4">DUF4304 domain-containing protein</fullName>
    </recommendedName>
</protein>
<sequence length="196" mass="23258">MGIFDFIKGKEKTKSVKTEKPLPEQKLFSEKCLEIIIPTFEKFGFEKHRIEIEKYSSTIIYQKNKQYLKITSTTYPRDYPHCYNIVFGEGDSEDFYEYDWNSIALWKFKQKIDPKLKASEYSFPSEKGINPSLENANNELLEFGITFLNGNLNLFYEIRKEQSQKRESYKIHSSDKKGNYKTTNELKSLEKKEKYS</sequence>
<feature type="compositionally biased region" description="Basic and acidic residues" evidence="1">
    <location>
        <begin position="162"/>
        <end position="178"/>
    </location>
</feature>
<evidence type="ECO:0000313" key="3">
    <source>
        <dbReference type="Proteomes" id="UP000247345"/>
    </source>
</evidence>
<evidence type="ECO:0008006" key="4">
    <source>
        <dbReference type="Google" id="ProtNLM"/>
    </source>
</evidence>
<accession>A0A2P6C9Q3</accession>
<reference evidence="2 3" key="1">
    <citation type="submission" date="2016-12" db="EMBL/GenBank/DDBJ databases">
        <title>Trade-off between light-utilization and light-protection in marine flavobacteria.</title>
        <authorList>
            <person name="Kumagai Y."/>
            <person name="Yoshizawa S."/>
            <person name="Kogure K."/>
            <person name="Iwasaki W."/>
        </authorList>
    </citation>
    <scope>NUCLEOTIDE SEQUENCE [LARGE SCALE GENOMIC DNA]</scope>
    <source>
        <strain evidence="2 3">KCTC 12100</strain>
    </source>
</reference>
<organism evidence="2 3">
    <name type="scientific">Polaribacter butkevichii</name>
    <dbReference type="NCBI Taxonomy" id="218490"/>
    <lineage>
        <taxon>Bacteria</taxon>
        <taxon>Pseudomonadati</taxon>
        <taxon>Bacteroidota</taxon>
        <taxon>Flavobacteriia</taxon>
        <taxon>Flavobacteriales</taxon>
        <taxon>Flavobacteriaceae</taxon>
    </lineage>
</organism>
<evidence type="ECO:0000256" key="1">
    <source>
        <dbReference type="SAM" id="MobiDB-lite"/>
    </source>
</evidence>
<dbReference type="RefSeq" id="WP_105050578.1">
    <property type="nucleotide sequence ID" value="NZ_CP150661.1"/>
</dbReference>
<name>A0A2P6C9Q3_9FLAO</name>
<feature type="compositionally biased region" description="Basic and acidic residues" evidence="1">
    <location>
        <begin position="187"/>
        <end position="196"/>
    </location>
</feature>
<evidence type="ECO:0000313" key="2">
    <source>
        <dbReference type="EMBL" id="PQJ69668.1"/>
    </source>
</evidence>